<dbReference type="Gene3D" id="1.20.5.1160">
    <property type="entry name" value="Vasodilator-stimulated phosphoprotein"/>
    <property type="match status" value="1"/>
</dbReference>
<comment type="caution">
    <text evidence="7">The sequence shown here is derived from an EMBL/GenBank/DDBJ whole genome shotgun (WGS) entry which is preliminary data.</text>
</comment>
<evidence type="ECO:0000256" key="3">
    <source>
        <dbReference type="ARBA" id="ARBA00023054"/>
    </source>
</evidence>
<keyword evidence="8" id="KW-1185">Reference proteome</keyword>
<dbReference type="GO" id="GO:0005882">
    <property type="term" value="C:intermediate filament"/>
    <property type="evidence" value="ECO:0007669"/>
    <property type="project" value="UniProtKB-KW"/>
</dbReference>
<accession>A0AAD8D0F1</accession>
<evidence type="ECO:0000256" key="2">
    <source>
        <dbReference type="ARBA" id="ARBA00022754"/>
    </source>
</evidence>
<dbReference type="FunFam" id="1.20.5.1160:FF:000002">
    <property type="entry name" value="Type I keratin 10"/>
    <property type="match status" value="1"/>
</dbReference>
<feature type="coiled-coil region" evidence="4">
    <location>
        <begin position="178"/>
        <end position="219"/>
    </location>
</feature>
<proteinExistence type="predicted"/>
<dbReference type="EMBL" id="JAGXEW010000020">
    <property type="protein sequence ID" value="KAK1160265.1"/>
    <property type="molecule type" value="Genomic_DNA"/>
</dbReference>
<dbReference type="GO" id="GO:0005198">
    <property type="term" value="F:structural molecule activity"/>
    <property type="evidence" value="ECO:0007669"/>
    <property type="project" value="InterPro"/>
</dbReference>
<sequence>MSYYSTRSFSTRSSDGLTSRPATLMSSSRLYSSAAPHRALSTYGGAGGQGTRISSASFSMPLSSAGGGDAFSLSSANSVASNGKHTMQNLNDRLATYLEKVRTLEASNATLEKQIREWYEKKGPILQDYSAYEKTIEGLRAQISATAHENAKILLRIDNAKLAGDDFRMKYEAELAMRQSVEADIAGLRRVLDELTLARSSLETEIEGLKEELIYLKKNHEEDCRALRSQMGGNVNVEVDSAPGVDLTQVLAEIRSQYEGIANKNRQEMEAWYKDKFDALNQQVSSSTEALQSSKTELSELKRTIQSLQIELQSHLSLKEALEGTLNETEQRYAAQLQQLQSIIFRLENDLSQGREDMKRQSEDYKALLDIKTRLEMEIAEYRRLLDGEERAPVQKAPVVTTRKVKTIVEEVVNGKVVSSRVEEVEQKI</sequence>
<dbReference type="Pfam" id="PF00038">
    <property type="entry name" value="Filament"/>
    <property type="match status" value="1"/>
</dbReference>
<evidence type="ECO:0000313" key="7">
    <source>
        <dbReference type="EMBL" id="KAK1160265.1"/>
    </source>
</evidence>
<dbReference type="FunFam" id="1.20.5.500:FF:000001">
    <property type="entry name" value="Type II keratin 23"/>
    <property type="match status" value="1"/>
</dbReference>
<dbReference type="Proteomes" id="UP001230051">
    <property type="component" value="Unassembled WGS sequence"/>
</dbReference>
<gene>
    <name evidence="7" type="primary">Krt17</name>
    <name evidence="7" type="ORF">AOXY_G20386</name>
</gene>
<dbReference type="PRINTS" id="PR01248">
    <property type="entry name" value="TYPE1KERATIN"/>
</dbReference>
<dbReference type="AlphaFoldDB" id="A0AAD8D0F1"/>
<name>A0AAD8D0F1_ACIOX</name>
<dbReference type="FunFam" id="1.20.5.170:FF:000002">
    <property type="entry name" value="Type I keratin KA11"/>
    <property type="match status" value="1"/>
</dbReference>
<dbReference type="PANTHER" id="PTHR23239">
    <property type="entry name" value="INTERMEDIATE FILAMENT"/>
    <property type="match status" value="1"/>
</dbReference>
<dbReference type="SUPFAM" id="SSF64593">
    <property type="entry name" value="Intermediate filament protein, coiled coil region"/>
    <property type="match status" value="2"/>
</dbReference>
<dbReference type="Gene3D" id="1.20.5.500">
    <property type="entry name" value="Single helix bin"/>
    <property type="match status" value="1"/>
</dbReference>
<organism evidence="7 8">
    <name type="scientific">Acipenser oxyrinchus oxyrinchus</name>
    <dbReference type="NCBI Taxonomy" id="40147"/>
    <lineage>
        <taxon>Eukaryota</taxon>
        <taxon>Metazoa</taxon>
        <taxon>Chordata</taxon>
        <taxon>Craniata</taxon>
        <taxon>Vertebrata</taxon>
        <taxon>Euteleostomi</taxon>
        <taxon>Actinopterygii</taxon>
        <taxon>Chondrostei</taxon>
        <taxon>Acipenseriformes</taxon>
        <taxon>Acipenseridae</taxon>
        <taxon>Acipenser</taxon>
    </lineage>
</organism>
<keyword evidence="3 4" id="KW-0175">Coiled coil</keyword>
<dbReference type="InterPro" id="IPR002957">
    <property type="entry name" value="Keratin_I"/>
</dbReference>
<dbReference type="PROSITE" id="PS51842">
    <property type="entry name" value="IF_ROD_2"/>
    <property type="match status" value="1"/>
</dbReference>
<feature type="compositionally biased region" description="Low complexity" evidence="5">
    <location>
        <begin position="1"/>
        <end position="14"/>
    </location>
</feature>
<keyword evidence="2" id="KW-0403">Intermediate filament</keyword>
<evidence type="ECO:0000256" key="4">
    <source>
        <dbReference type="SAM" id="Coils"/>
    </source>
</evidence>
<dbReference type="Gene3D" id="1.20.5.170">
    <property type="match status" value="1"/>
</dbReference>
<feature type="coiled-coil region" evidence="4">
    <location>
        <begin position="291"/>
        <end position="392"/>
    </location>
</feature>
<feature type="region of interest" description="Disordered" evidence="5">
    <location>
        <begin position="1"/>
        <end position="21"/>
    </location>
</feature>
<feature type="domain" description="IF rod" evidence="6">
    <location>
        <begin position="83"/>
        <end position="393"/>
    </location>
</feature>
<evidence type="ECO:0000256" key="1">
    <source>
        <dbReference type="ARBA" id="ARBA00022744"/>
    </source>
</evidence>
<feature type="coiled-coil region" evidence="4">
    <location>
        <begin position="87"/>
        <end position="121"/>
    </location>
</feature>
<evidence type="ECO:0000259" key="6">
    <source>
        <dbReference type="PROSITE" id="PS51842"/>
    </source>
</evidence>
<dbReference type="SMART" id="SM01391">
    <property type="entry name" value="Filament"/>
    <property type="match status" value="1"/>
</dbReference>
<reference evidence="7" key="1">
    <citation type="submission" date="2022-02" db="EMBL/GenBank/DDBJ databases">
        <title>Atlantic sturgeon de novo genome assembly.</title>
        <authorList>
            <person name="Stock M."/>
            <person name="Klopp C."/>
            <person name="Guiguen Y."/>
            <person name="Cabau C."/>
            <person name="Parinello H."/>
            <person name="Santidrian Yebra-Pimentel E."/>
            <person name="Kuhl H."/>
            <person name="Dirks R.P."/>
            <person name="Guessner J."/>
            <person name="Wuertz S."/>
            <person name="Du K."/>
            <person name="Schartl M."/>
        </authorList>
    </citation>
    <scope>NUCLEOTIDE SEQUENCE</scope>
    <source>
        <strain evidence="7">STURGEONOMICS-FGT-2020</strain>
        <tissue evidence="7">Whole blood</tissue>
    </source>
</reference>
<dbReference type="PANTHER" id="PTHR23239:SF180">
    <property type="entry name" value="KERATIN, TYPE I CYTOSKELETAL 17"/>
    <property type="match status" value="1"/>
</dbReference>
<dbReference type="InterPro" id="IPR039008">
    <property type="entry name" value="IF_rod_dom"/>
</dbReference>
<evidence type="ECO:0000256" key="5">
    <source>
        <dbReference type="SAM" id="MobiDB-lite"/>
    </source>
</evidence>
<protein>
    <submittedName>
        <fullName evidence="7">Keratin, type I cytoskeletal 19-like</fullName>
    </submittedName>
</protein>
<keyword evidence="1" id="KW-0416">Keratin</keyword>
<evidence type="ECO:0000313" key="8">
    <source>
        <dbReference type="Proteomes" id="UP001230051"/>
    </source>
</evidence>